<evidence type="ECO:0000313" key="1">
    <source>
        <dbReference type="EMBL" id="CAI2179653.1"/>
    </source>
</evidence>
<accession>A0A9W4SSI5</accession>
<dbReference type="Proteomes" id="UP001153678">
    <property type="component" value="Unassembled WGS sequence"/>
</dbReference>
<dbReference type="AlphaFoldDB" id="A0A9W4SSI5"/>
<proteinExistence type="predicted"/>
<organism evidence="1 2">
    <name type="scientific">Funneliformis geosporum</name>
    <dbReference type="NCBI Taxonomy" id="1117311"/>
    <lineage>
        <taxon>Eukaryota</taxon>
        <taxon>Fungi</taxon>
        <taxon>Fungi incertae sedis</taxon>
        <taxon>Mucoromycota</taxon>
        <taxon>Glomeromycotina</taxon>
        <taxon>Glomeromycetes</taxon>
        <taxon>Glomerales</taxon>
        <taxon>Glomeraceae</taxon>
        <taxon>Funneliformis</taxon>
    </lineage>
</organism>
<keyword evidence="2" id="KW-1185">Reference proteome</keyword>
<gene>
    <name evidence="1" type="ORF">FWILDA_LOCUS9196</name>
</gene>
<sequence>MEFSMIHGINLQDRYQFPVFDGKMKMLQDNGLAYWGGEYYQLKIIQFDFLKDGRIDFQRFHAKNNQHKL</sequence>
<evidence type="ECO:0000313" key="2">
    <source>
        <dbReference type="Proteomes" id="UP001153678"/>
    </source>
</evidence>
<dbReference type="EMBL" id="CAMKVN010002121">
    <property type="protein sequence ID" value="CAI2179653.1"/>
    <property type="molecule type" value="Genomic_DNA"/>
</dbReference>
<name>A0A9W4SSI5_9GLOM</name>
<reference evidence="1" key="1">
    <citation type="submission" date="2022-08" db="EMBL/GenBank/DDBJ databases">
        <authorList>
            <person name="Kallberg Y."/>
            <person name="Tangrot J."/>
            <person name="Rosling A."/>
        </authorList>
    </citation>
    <scope>NUCLEOTIDE SEQUENCE</scope>
    <source>
        <strain evidence="1">Wild A</strain>
    </source>
</reference>
<comment type="caution">
    <text evidence="1">The sequence shown here is derived from an EMBL/GenBank/DDBJ whole genome shotgun (WGS) entry which is preliminary data.</text>
</comment>
<protein>
    <submittedName>
        <fullName evidence="1">6492_t:CDS:1</fullName>
    </submittedName>
</protein>